<reference evidence="16 17" key="2">
    <citation type="journal article" date="2019" name="Nat. Med.">
        <title>A library of human gut bacterial isolates paired with longitudinal multiomics data enables mechanistic microbiome research.</title>
        <authorList>
            <person name="Poyet M."/>
            <person name="Groussin M."/>
            <person name="Gibbons S.M."/>
            <person name="Avila-Pacheco J."/>
            <person name="Jiang X."/>
            <person name="Kearney S.M."/>
            <person name="Perrotta A.R."/>
            <person name="Berdy B."/>
            <person name="Zhao S."/>
            <person name="Lieberman T.D."/>
            <person name="Swanson P.K."/>
            <person name="Smith M."/>
            <person name="Roesemann S."/>
            <person name="Alexander J.E."/>
            <person name="Rich S.A."/>
            <person name="Livny J."/>
            <person name="Vlamakis H."/>
            <person name="Clish C."/>
            <person name="Bullock K."/>
            <person name="Deik A."/>
            <person name="Scott J."/>
            <person name="Pierce K.A."/>
            <person name="Xavier R.J."/>
            <person name="Alm E.J."/>
        </authorList>
    </citation>
    <scope>NUCLEOTIDE SEQUENCE [LARGE SCALE GENOMIC DNA]</scope>
    <source>
        <strain evidence="5 17">BIOML-A1</strain>
        <strain evidence="6 16">BIOML-A4</strain>
        <strain evidence="4">BIOML-A8</strain>
    </source>
</reference>
<dbReference type="Proteomes" id="UP000481616">
    <property type="component" value="Unassembled WGS sequence"/>
</dbReference>
<dbReference type="Proteomes" id="UP000294834">
    <property type="component" value="Unassembled WGS sequence"/>
</dbReference>
<dbReference type="Proteomes" id="UP000777173">
    <property type="component" value="Unassembled WGS sequence"/>
</dbReference>
<dbReference type="EMBL" id="VVZA01000001">
    <property type="protein sequence ID" value="KAA5408153.1"/>
    <property type="molecule type" value="Genomic_DNA"/>
</dbReference>
<dbReference type="Proteomes" id="UP000283678">
    <property type="component" value="Unassembled WGS sequence"/>
</dbReference>
<evidence type="ECO:0000313" key="6">
    <source>
        <dbReference type="EMBL" id="KAA5408153.1"/>
    </source>
</evidence>
<evidence type="ECO:0000256" key="1">
    <source>
        <dbReference type="SAM" id="MobiDB-lite"/>
    </source>
</evidence>
<evidence type="ECO:0000313" key="16">
    <source>
        <dbReference type="Proteomes" id="UP000441162"/>
    </source>
</evidence>
<evidence type="ECO:0000313" key="17">
    <source>
        <dbReference type="Proteomes" id="UP000481616"/>
    </source>
</evidence>
<reference evidence="8" key="6">
    <citation type="submission" date="2023-10" db="EMBL/GenBank/DDBJ databases">
        <title>Genome of Potential pathogenic bacteria in Crohn's disease.</title>
        <authorList>
            <person name="Rodriguez-Palacios A."/>
        </authorList>
    </citation>
    <scope>NUCLEOTIDE SEQUENCE</scope>
    <source>
        <strain evidence="8">CavFT-hAR62</strain>
    </source>
</reference>
<keyword evidence="2" id="KW-0732">Signal</keyword>
<dbReference type="EMBL" id="VVYY01000002">
    <property type="protein sequence ID" value="KAA5400307.1"/>
    <property type="molecule type" value="Genomic_DNA"/>
</dbReference>
<dbReference type="InterPro" id="IPR024480">
    <property type="entry name" value="DUF3868"/>
</dbReference>
<evidence type="ECO:0000313" key="8">
    <source>
        <dbReference type="EMBL" id="MDU0270097.1"/>
    </source>
</evidence>
<dbReference type="EMBL" id="JAWDEV010000007">
    <property type="protein sequence ID" value="MDU0270097.1"/>
    <property type="molecule type" value="Genomic_DNA"/>
</dbReference>
<feature type="domain" description="DUF3868" evidence="3">
    <location>
        <begin position="4"/>
        <end position="100"/>
    </location>
</feature>
<dbReference type="EMBL" id="SLTX01000001">
    <property type="protein sequence ID" value="TDB07293.1"/>
    <property type="molecule type" value="Genomic_DNA"/>
</dbReference>
<feature type="compositionally biased region" description="Low complexity" evidence="1">
    <location>
        <begin position="180"/>
        <end position="192"/>
    </location>
</feature>
<dbReference type="EMBL" id="CP046176">
    <property type="protein sequence ID" value="QJR76288.1"/>
    <property type="molecule type" value="Genomic_DNA"/>
</dbReference>
<feature type="chain" id="PRO_5044568493" evidence="2">
    <location>
        <begin position="21"/>
        <end position="364"/>
    </location>
</feature>
<accession>A0A1Y4PSR3</accession>
<dbReference type="EMBL" id="JAHOAX010000007">
    <property type="protein sequence ID" value="MBV3123503.1"/>
    <property type="molecule type" value="Genomic_DNA"/>
</dbReference>
<dbReference type="KEGG" id="bdh:GV66_14345"/>
<evidence type="ECO:0000256" key="2">
    <source>
        <dbReference type="SAM" id="SignalP"/>
    </source>
</evidence>
<evidence type="ECO:0000313" key="11">
    <source>
        <dbReference type="EMBL" id="TDA76418.1"/>
    </source>
</evidence>
<evidence type="ECO:0000313" key="5">
    <source>
        <dbReference type="EMBL" id="KAA5400307.1"/>
    </source>
</evidence>
<reference evidence="14 15" key="3">
    <citation type="journal article" date="2019" name="Nat. Microbiol.">
        <title>Genomic variation and strain-specific functional adaptation in the human gut microbiome during early life.</title>
        <authorList>
            <person name="Vatanen T."/>
            <person name="Plichta D.R."/>
            <person name="Somani J."/>
            <person name="Munch P.C."/>
            <person name="Arthur T.D."/>
            <person name="Hall A.B."/>
            <person name="Rudolf S."/>
            <person name="Oakeley E.J."/>
            <person name="Ke X."/>
            <person name="Young R.A."/>
            <person name="Haiser H.J."/>
            <person name="Kolde R."/>
            <person name="Yassour M."/>
            <person name="Luopajarvi K."/>
            <person name="Siljander H."/>
            <person name="Virtanen S.M."/>
            <person name="Ilonen J."/>
            <person name="Uibo R."/>
            <person name="Tillmann V."/>
            <person name="Mokurov S."/>
            <person name="Dorshakova N."/>
            <person name="Porter J.A."/>
            <person name="McHardy A.C."/>
            <person name="Lahdesmaki H."/>
            <person name="Vlamakis H."/>
            <person name="Huttenhower C."/>
            <person name="Knip M."/>
            <person name="Xavier R.J."/>
        </authorList>
    </citation>
    <scope>NUCLEOTIDE SEQUENCE [LARGE SCALE GENOMIC DNA]</scope>
    <source>
        <strain evidence="11 14">RJX1047</strain>
        <strain evidence="12 15">RJX1052</strain>
    </source>
</reference>
<dbReference type="Pfam" id="PF12984">
    <property type="entry name" value="DUF3868"/>
    <property type="match status" value="1"/>
</dbReference>
<evidence type="ECO:0000313" key="9">
    <source>
        <dbReference type="EMBL" id="QJR76288.1"/>
    </source>
</evidence>
<evidence type="ECO:0000313" key="10">
    <source>
        <dbReference type="EMBL" id="RGV68369.1"/>
    </source>
</evidence>
<dbReference type="EMBL" id="QRZL01000040">
    <property type="protein sequence ID" value="RGV68369.1"/>
    <property type="molecule type" value="Genomic_DNA"/>
</dbReference>
<name>A0A1Y4PSR3_9BACT</name>
<evidence type="ECO:0000259" key="3">
    <source>
        <dbReference type="Pfam" id="PF12984"/>
    </source>
</evidence>
<sequence length="364" mass="40190">MKLKTNILFSLLLCGTFATAQNLKLDILPPSVTLGQDSAIVSMKMTLNVPQMDTKSHIRLTPVLTDGTHTAELPQILLNGERAHRLYRRTLALNKRRGKANVTPVFTAIPLTDSDQTIHYRASLPAADWVQFATLNLKKEVINGNGEKVQSENIPIPDKATHIAKVTDNFVPQQDRNREAPMAAASPSAPVVPEHRPVSPAPSAPSAKPYFKGSYVSPESDATDERNQKELNFSLDEARVIAEINPQMLSLRELYTVAISYKNIPEQFYKIIDISVKIYPASPVANLNAAAAAIERGNTQAAGRYLQMASHETLAYKNCRGAYELLCNNTYEGIRLLKAAKAEGSEEATYNLKIFFESNQTNIQ</sequence>
<dbReference type="Proteomes" id="UP000441162">
    <property type="component" value="Unassembled WGS sequence"/>
</dbReference>
<dbReference type="Proteomes" id="UP001181086">
    <property type="component" value="Unassembled WGS sequence"/>
</dbReference>
<evidence type="ECO:0000313" key="13">
    <source>
        <dbReference type="Proteomes" id="UP000283678"/>
    </source>
</evidence>
<evidence type="ECO:0000313" key="14">
    <source>
        <dbReference type="Proteomes" id="UP000294527"/>
    </source>
</evidence>
<evidence type="ECO:0000313" key="12">
    <source>
        <dbReference type="EMBL" id="TDB07293.1"/>
    </source>
</evidence>
<evidence type="ECO:0000313" key="7">
    <source>
        <dbReference type="EMBL" id="MBV3123503.1"/>
    </source>
</evidence>
<gene>
    <name evidence="10" type="ORF">DWW04_22150</name>
    <name evidence="11" type="ORF">E1I98_08655</name>
    <name evidence="12" type="ORF">E1J06_07625</name>
    <name evidence="4" type="ORF">F2Y44_00630</name>
    <name evidence="6" type="ORF">F2Y51_01810</name>
    <name evidence="5" type="ORF">F2Y58_02940</name>
    <name evidence="9" type="ORF">GKD17_07715</name>
    <name evidence="7" type="ORF">KSU80_09970</name>
    <name evidence="8" type="ORF">RVH45_09310</name>
</gene>
<dbReference type="GeneID" id="93446567"/>
<dbReference type="EMBL" id="SLTU01000001">
    <property type="protein sequence ID" value="TDA76418.1"/>
    <property type="molecule type" value="Genomic_DNA"/>
</dbReference>
<dbReference type="RefSeq" id="WP_007838009.1">
    <property type="nucleotide sequence ID" value="NZ_BAABYF010000001.1"/>
</dbReference>
<organism evidence="10 13">
    <name type="scientific">Phocaeicola dorei</name>
    <dbReference type="NCBI Taxonomy" id="357276"/>
    <lineage>
        <taxon>Bacteria</taxon>
        <taxon>Pseudomonadati</taxon>
        <taxon>Bacteroidota</taxon>
        <taxon>Bacteroidia</taxon>
        <taxon>Bacteroidales</taxon>
        <taxon>Bacteroidaceae</taxon>
        <taxon>Phocaeicola</taxon>
    </lineage>
</organism>
<dbReference type="Proteomes" id="UP000500949">
    <property type="component" value="Chromosome"/>
</dbReference>
<reference evidence="9 18" key="4">
    <citation type="submission" date="2019-11" db="EMBL/GenBank/DDBJ databases">
        <title>Complete genome sequence of Bacteroides dorei DSM 17855.</title>
        <authorList>
            <person name="Russell J.T."/>
        </authorList>
    </citation>
    <scope>NUCLEOTIDE SEQUENCE [LARGE SCALE GENOMIC DNA]</scope>
    <source>
        <strain evidence="9 18">DSM 17855</strain>
    </source>
</reference>
<reference evidence="10 13" key="1">
    <citation type="submission" date="2018-08" db="EMBL/GenBank/DDBJ databases">
        <title>A genome reference for cultivated species of the human gut microbiota.</title>
        <authorList>
            <person name="Zou Y."/>
            <person name="Xue W."/>
            <person name="Luo G."/>
        </authorList>
    </citation>
    <scope>NUCLEOTIDE SEQUENCE [LARGE SCALE GENOMIC DNA]</scope>
    <source>
        <strain evidence="10 13">AF14-1AC</strain>
    </source>
</reference>
<feature type="region of interest" description="Disordered" evidence="1">
    <location>
        <begin position="179"/>
        <end position="226"/>
    </location>
</feature>
<reference evidence="7" key="5">
    <citation type="submission" date="2021-06" db="EMBL/GenBank/DDBJ databases">
        <title>Collection of gut derived symbiotic bacterial strains cultured from healthy donors.</title>
        <authorList>
            <person name="Lin H."/>
            <person name="Littmann E."/>
            <person name="Pamer E.G."/>
        </authorList>
    </citation>
    <scope>NUCLEOTIDE SEQUENCE</scope>
    <source>
        <strain evidence="7">MSK.5.10</strain>
    </source>
</reference>
<evidence type="ECO:0000313" key="15">
    <source>
        <dbReference type="Proteomes" id="UP000294834"/>
    </source>
</evidence>
<feature type="signal peptide" evidence="2">
    <location>
        <begin position="1"/>
        <end position="20"/>
    </location>
</feature>
<protein>
    <submittedName>
        <fullName evidence="10">DUF3868 domain-containing protein</fullName>
    </submittedName>
</protein>
<dbReference type="Proteomes" id="UP000294527">
    <property type="component" value="Unassembled WGS sequence"/>
</dbReference>
<dbReference type="EMBL" id="VVZE01000001">
    <property type="protein sequence ID" value="KAA5388259.1"/>
    <property type="molecule type" value="Genomic_DNA"/>
</dbReference>
<dbReference type="AlphaFoldDB" id="A0A1Y4PSR3"/>
<evidence type="ECO:0000313" key="4">
    <source>
        <dbReference type="EMBL" id="KAA5388259.1"/>
    </source>
</evidence>
<proteinExistence type="predicted"/>
<evidence type="ECO:0000313" key="18">
    <source>
        <dbReference type="Proteomes" id="UP000500949"/>
    </source>
</evidence>